<dbReference type="PANTHER" id="PTHR45626:SF17">
    <property type="entry name" value="HELICASE-LIKE TRANSCRIPTION FACTOR"/>
    <property type="match status" value="1"/>
</dbReference>
<dbReference type="Pfam" id="PF00176">
    <property type="entry name" value="SNF2-rel_dom"/>
    <property type="match status" value="1"/>
</dbReference>
<evidence type="ECO:0000256" key="1">
    <source>
        <dbReference type="ARBA" id="ARBA00008438"/>
    </source>
</evidence>
<organism evidence="13 14">
    <name type="scientific">Papaver somniferum</name>
    <name type="common">Opium poppy</name>
    <dbReference type="NCBI Taxonomy" id="3469"/>
    <lineage>
        <taxon>Eukaryota</taxon>
        <taxon>Viridiplantae</taxon>
        <taxon>Streptophyta</taxon>
        <taxon>Embryophyta</taxon>
        <taxon>Tracheophyta</taxon>
        <taxon>Spermatophyta</taxon>
        <taxon>Magnoliopsida</taxon>
        <taxon>Ranunculales</taxon>
        <taxon>Papaveraceae</taxon>
        <taxon>Papaveroideae</taxon>
        <taxon>Papaver</taxon>
    </lineage>
</organism>
<dbReference type="InterPro" id="IPR017907">
    <property type="entry name" value="Znf_RING_CS"/>
</dbReference>
<dbReference type="InterPro" id="IPR001650">
    <property type="entry name" value="Helicase_C-like"/>
</dbReference>
<dbReference type="GO" id="GO:0008270">
    <property type="term" value="F:zinc ion binding"/>
    <property type="evidence" value="ECO:0007669"/>
    <property type="project" value="UniProtKB-KW"/>
</dbReference>
<dbReference type="SUPFAM" id="SSF52540">
    <property type="entry name" value="P-loop containing nucleoside triphosphate hydrolases"/>
    <property type="match status" value="2"/>
</dbReference>
<feature type="domain" description="Helicase C-terminal" evidence="12">
    <location>
        <begin position="285"/>
        <end position="449"/>
    </location>
</feature>
<dbReference type="Gene3D" id="3.40.50.300">
    <property type="entry name" value="P-loop containing nucleotide triphosphate hydrolases"/>
    <property type="match status" value="1"/>
</dbReference>
<evidence type="ECO:0000313" key="14">
    <source>
        <dbReference type="Proteomes" id="UP000316621"/>
    </source>
</evidence>
<evidence type="ECO:0000259" key="11">
    <source>
        <dbReference type="PROSITE" id="PS50089"/>
    </source>
</evidence>
<keyword evidence="7" id="KW-0862">Zinc</keyword>
<dbReference type="OMA" id="RWVVTGM"/>
<dbReference type="Gene3D" id="3.30.40.10">
    <property type="entry name" value="Zinc/RING finger domain, C3HC4 (zinc finger)"/>
    <property type="match status" value="1"/>
</dbReference>
<keyword evidence="4 9" id="KW-0863">Zinc-finger</keyword>
<name>A0A4Y7JQJ2_PAPSO</name>
<dbReference type="SUPFAM" id="SSF57850">
    <property type="entry name" value="RING/U-box"/>
    <property type="match status" value="1"/>
</dbReference>
<keyword evidence="8" id="KW-0067">ATP-binding</keyword>
<dbReference type="CDD" id="cd18793">
    <property type="entry name" value="SF2_C_SNF"/>
    <property type="match status" value="1"/>
</dbReference>
<evidence type="ECO:0008006" key="15">
    <source>
        <dbReference type="Google" id="ProtNLM"/>
    </source>
</evidence>
<dbReference type="Gramene" id="RZC62302">
    <property type="protein sequence ID" value="RZC62302"/>
    <property type="gene ID" value="C5167_024058"/>
</dbReference>
<dbReference type="SMART" id="SM00490">
    <property type="entry name" value="HELICc"/>
    <property type="match status" value="1"/>
</dbReference>
<dbReference type="InterPro" id="IPR050628">
    <property type="entry name" value="SNF2_RAD54_helicase_TF"/>
</dbReference>
<evidence type="ECO:0000256" key="2">
    <source>
        <dbReference type="ARBA" id="ARBA00022723"/>
    </source>
</evidence>
<sequence length="454" mass="52165">MEWFRVILDDAHVLRRWNFKDQKLLNLRAKCRWVVTGMPIVSSSNDLHYAMAFLRFYPFSVKYHWQILVQNPLNRGKVGLSYLQDLVTTISLRRLKADCLVKLPPKAVETVYLELSDEELVEYDQKELDSKEVVKTYIRHGRAVAQYSVILATVQRFRELCNDVASCTSELPKSVNIEDVSKNPELLQKLFSKLREDYLDCPICISPLSGIVITCCGHIFCKKCILKALMHKKKCCPICRHRLSKSDLFSSPSEEPCTNEDENTNMDVSLPGRSGSSTYSSEVRALLNLLVAARNENPSVKSVVFSQFRKMLVLLVEPLKSAGFGVLRLDSTTTVKRRDDVMTKFTNQDSNSPTVLLVEFKYSETGIDLTAASSAYLLEPWLNPAVEEQAMDRLHRIGQEDMKIVRLITRNTIEERILQLHDWKKNFEIERGSINNKLNQKQIHNEEFRIIMGL</sequence>
<keyword evidence="2" id="KW-0479">Metal-binding</keyword>
<evidence type="ECO:0000256" key="9">
    <source>
        <dbReference type="PROSITE-ProRule" id="PRU00175"/>
    </source>
</evidence>
<protein>
    <recommendedName>
        <fullName evidence="15">RING-type domain-containing protein</fullName>
    </recommendedName>
</protein>
<reference evidence="13 14" key="1">
    <citation type="journal article" date="2018" name="Science">
        <title>The opium poppy genome and morphinan production.</title>
        <authorList>
            <person name="Guo L."/>
            <person name="Winzer T."/>
            <person name="Yang X."/>
            <person name="Li Y."/>
            <person name="Ning Z."/>
            <person name="He Z."/>
            <person name="Teodor R."/>
            <person name="Lu Y."/>
            <person name="Bowser T.A."/>
            <person name="Graham I.A."/>
            <person name="Ye K."/>
        </authorList>
    </citation>
    <scope>NUCLEOTIDE SEQUENCE [LARGE SCALE GENOMIC DNA]</scope>
    <source>
        <strain evidence="14">cv. HN1</strain>
        <tissue evidence="13">Leaves</tissue>
    </source>
</reference>
<dbReference type="InterPro" id="IPR049730">
    <property type="entry name" value="SNF2/RAD54-like_C"/>
</dbReference>
<dbReference type="GO" id="GO:0005634">
    <property type="term" value="C:nucleus"/>
    <property type="evidence" value="ECO:0007669"/>
    <property type="project" value="TreeGrafter"/>
</dbReference>
<accession>A0A4Y7JQJ2</accession>
<evidence type="ECO:0000313" key="13">
    <source>
        <dbReference type="EMBL" id="RZC62302.1"/>
    </source>
</evidence>
<dbReference type="GO" id="GO:0008094">
    <property type="term" value="F:ATP-dependent activity, acting on DNA"/>
    <property type="evidence" value="ECO:0007669"/>
    <property type="project" value="TreeGrafter"/>
</dbReference>
<evidence type="ECO:0000256" key="10">
    <source>
        <dbReference type="SAM" id="MobiDB-lite"/>
    </source>
</evidence>
<keyword evidence="3" id="KW-0547">Nucleotide-binding</keyword>
<feature type="domain" description="RING-type" evidence="11">
    <location>
        <begin position="201"/>
        <end position="240"/>
    </location>
</feature>
<keyword evidence="14" id="KW-1185">Reference proteome</keyword>
<evidence type="ECO:0000256" key="4">
    <source>
        <dbReference type="ARBA" id="ARBA00022771"/>
    </source>
</evidence>
<dbReference type="InterPro" id="IPR027417">
    <property type="entry name" value="P-loop_NTPase"/>
</dbReference>
<dbReference type="PROSITE" id="PS51194">
    <property type="entry name" value="HELICASE_CTER"/>
    <property type="match status" value="1"/>
</dbReference>
<feature type="region of interest" description="Disordered" evidence="10">
    <location>
        <begin position="248"/>
        <end position="275"/>
    </location>
</feature>
<evidence type="ECO:0000256" key="6">
    <source>
        <dbReference type="ARBA" id="ARBA00022806"/>
    </source>
</evidence>
<dbReference type="GO" id="GO:0004386">
    <property type="term" value="F:helicase activity"/>
    <property type="evidence" value="ECO:0007669"/>
    <property type="project" value="UniProtKB-KW"/>
</dbReference>
<keyword evidence="6" id="KW-0347">Helicase</keyword>
<dbReference type="GO" id="GO:0016787">
    <property type="term" value="F:hydrolase activity"/>
    <property type="evidence" value="ECO:0007669"/>
    <property type="project" value="UniProtKB-KW"/>
</dbReference>
<dbReference type="Proteomes" id="UP000316621">
    <property type="component" value="Chromosome 5"/>
</dbReference>
<dbReference type="EMBL" id="CM010719">
    <property type="protein sequence ID" value="RZC62302.1"/>
    <property type="molecule type" value="Genomic_DNA"/>
</dbReference>
<dbReference type="AlphaFoldDB" id="A0A4Y7JQJ2"/>
<evidence type="ECO:0000259" key="12">
    <source>
        <dbReference type="PROSITE" id="PS51194"/>
    </source>
</evidence>
<dbReference type="Gene3D" id="3.40.50.10810">
    <property type="entry name" value="Tandem AAA-ATPase domain"/>
    <property type="match status" value="1"/>
</dbReference>
<dbReference type="InterPro" id="IPR038718">
    <property type="entry name" value="SNF2-like_sf"/>
</dbReference>
<evidence type="ECO:0000256" key="7">
    <source>
        <dbReference type="ARBA" id="ARBA00022833"/>
    </source>
</evidence>
<evidence type="ECO:0000256" key="3">
    <source>
        <dbReference type="ARBA" id="ARBA00022741"/>
    </source>
</evidence>
<dbReference type="Pfam" id="PF00271">
    <property type="entry name" value="Helicase_C"/>
    <property type="match status" value="1"/>
</dbReference>
<keyword evidence="5" id="KW-0378">Hydrolase</keyword>
<dbReference type="PROSITE" id="PS00518">
    <property type="entry name" value="ZF_RING_1"/>
    <property type="match status" value="1"/>
</dbReference>
<proteinExistence type="inferred from homology"/>
<evidence type="ECO:0000256" key="5">
    <source>
        <dbReference type="ARBA" id="ARBA00022801"/>
    </source>
</evidence>
<dbReference type="STRING" id="3469.A0A4Y7JQJ2"/>
<comment type="similarity">
    <text evidence="1">Belongs to the SNF2/RAD54 helicase family. RAD16 subfamily.</text>
</comment>
<dbReference type="SMART" id="SM00184">
    <property type="entry name" value="RING"/>
    <property type="match status" value="1"/>
</dbReference>
<dbReference type="GO" id="GO:0005524">
    <property type="term" value="F:ATP binding"/>
    <property type="evidence" value="ECO:0007669"/>
    <property type="project" value="UniProtKB-KW"/>
</dbReference>
<gene>
    <name evidence="13" type="ORF">C5167_024058</name>
</gene>
<dbReference type="InterPro" id="IPR000330">
    <property type="entry name" value="SNF2_N"/>
</dbReference>
<dbReference type="GO" id="GO:0006281">
    <property type="term" value="P:DNA repair"/>
    <property type="evidence" value="ECO:0007669"/>
    <property type="project" value="TreeGrafter"/>
</dbReference>
<dbReference type="PANTHER" id="PTHR45626">
    <property type="entry name" value="TRANSCRIPTION TERMINATION FACTOR 2-RELATED"/>
    <property type="match status" value="1"/>
</dbReference>
<dbReference type="PROSITE" id="PS50089">
    <property type="entry name" value="ZF_RING_2"/>
    <property type="match status" value="1"/>
</dbReference>
<evidence type="ECO:0000256" key="8">
    <source>
        <dbReference type="ARBA" id="ARBA00022840"/>
    </source>
</evidence>
<dbReference type="InterPro" id="IPR001841">
    <property type="entry name" value="Znf_RING"/>
</dbReference>
<dbReference type="InterPro" id="IPR013083">
    <property type="entry name" value="Znf_RING/FYVE/PHD"/>
</dbReference>
<dbReference type="Pfam" id="PF13923">
    <property type="entry name" value="zf-C3HC4_2"/>
    <property type="match status" value="1"/>
</dbReference>